<keyword evidence="1" id="KW-1133">Transmembrane helix</keyword>
<organism evidence="2 3">
    <name type="scientific">Candidatus Kaiserbacteria bacterium RIFCSPHIGHO2_02_FULL_54_22</name>
    <dbReference type="NCBI Taxonomy" id="1798495"/>
    <lineage>
        <taxon>Bacteria</taxon>
        <taxon>Candidatus Kaiseribacteriota</taxon>
    </lineage>
</organism>
<evidence type="ECO:0000313" key="3">
    <source>
        <dbReference type="Proteomes" id="UP000178532"/>
    </source>
</evidence>
<keyword evidence="1" id="KW-0812">Transmembrane</keyword>
<evidence type="ECO:0000256" key="1">
    <source>
        <dbReference type="SAM" id="Phobius"/>
    </source>
</evidence>
<dbReference type="STRING" id="1798495.A3C19_01640"/>
<name>A0A1F6DJD4_9BACT</name>
<comment type="caution">
    <text evidence="2">The sequence shown here is derived from an EMBL/GenBank/DDBJ whole genome shotgun (WGS) entry which is preliminary data.</text>
</comment>
<dbReference type="AlphaFoldDB" id="A0A1F6DJD4"/>
<feature type="transmembrane region" description="Helical" evidence="1">
    <location>
        <begin position="63"/>
        <end position="83"/>
    </location>
</feature>
<dbReference type="Proteomes" id="UP000178532">
    <property type="component" value="Unassembled WGS sequence"/>
</dbReference>
<accession>A0A1F6DJD4</accession>
<sequence>MNDAWVRDTGLVFVLISLVFAFLGSDVALVIAAVLILITLLFPPLLRPLAWLWFVIAKVISNVMQRVIFGLIFFAVVTPVALLRRVLRGDARALLRDKAHDTSFILLKGLVAPEDMKYPY</sequence>
<reference evidence="2 3" key="1">
    <citation type="journal article" date="2016" name="Nat. Commun.">
        <title>Thousands of microbial genomes shed light on interconnected biogeochemical processes in an aquifer system.</title>
        <authorList>
            <person name="Anantharaman K."/>
            <person name="Brown C.T."/>
            <person name="Hug L.A."/>
            <person name="Sharon I."/>
            <person name="Castelle C.J."/>
            <person name="Probst A.J."/>
            <person name="Thomas B.C."/>
            <person name="Singh A."/>
            <person name="Wilkins M.J."/>
            <person name="Karaoz U."/>
            <person name="Brodie E.L."/>
            <person name="Williams K.H."/>
            <person name="Hubbard S.S."/>
            <person name="Banfield J.F."/>
        </authorList>
    </citation>
    <scope>NUCLEOTIDE SEQUENCE [LARGE SCALE GENOMIC DNA]</scope>
</reference>
<gene>
    <name evidence="2" type="ORF">A3C19_01640</name>
</gene>
<keyword evidence="1" id="KW-0472">Membrane</keyword>
<protein>
    <submittedName>
        <fullName evidence="2">Uncharacterized protein</fullName>
    </submittedName>
</protein>
<dbReference type="EMBL" id="MFLI01000020">
    <property type="protein sequence ID" value="OGG61437.1"/>
    <property type="molecule type" value="Genomic_DNA"/>
</dbReference>
<feature type="transmembrane region" description="Helical" evidence="1">
    <location>
        <begin position="12"/>
        <end position="43"/>
    </location>
</feature>
<evidence type="ECO:0000313" key="2">
    <source>
        <dbReference type="EMBL" id="OGG61437.1"/>
    </source>
</evidence>
<proteinExistence type="predicted"/>